<feature type="domain" description="Gcp-like" evidence="1">
    <location>
        <begin position="48"/>
        <end position="173"/>
    </location>
</feature>
<sequence length="243" mass="26800">MNKNGSLLAQLAVHDLSVYMRRYQKMNVLAIDSSNLVMGVAVTEEQKVLSELITNNKKNHSERLMPALAQMVQAAGLKPSELDRIVVAEGPGSYTGLRIGITIAKTMAWTLKKELVGVSSLEVVAQNGRGFEGYVAPFFDARRGQVFAGLYEQKDGKMVPTVPDRLVLMENWLAELAKRDRPVLFLSNDFDKWGEKLSSEAFAVLGDSTQNLPRPAELARIGATKNRFLMCIIFAGLPSLSRS</sequence>
<dbReference type="AlphaFoldDB" id="A0A4Y1ZJ46"/>
<dbReference type="Gene3D" id="3.30.420.40">
    <property type="match status" value="2"/>
</dbReference>
<dbReference type="EMBL" id="BEXB01000072">
    <property type="protein sequence ID" value="GAY78953.1"/>
    <property type="molecule type" value="Genomic_DNA"/>
</dbReference>
<dbReference type="InterPro" id="IPR043129">
    <property type="entry name" value="ATPase_NBD"/>
</dbReference>
<dbReference type="CDD" id="cd24032">
    <property type="entry name" value="ASKHA_NBD_TsaB"/>
    <property type="match status" value="1"/>
</dbReference>
<dbReference type="PANTHER" id="PTHR11735">
    <property type="entry name" value="TRNA N6-ADENOSINE THREONYLCARBAMOYLTRANSFERASE"/>
    <property type="match status" value="1"/>
</dbReference>
<dbReference type="InterPro" id="IPR022496">
    <property type="entry name" value="T6A_TsaB"/>
</dbReference>
<proteinExistence type="predicted"/>
<dbReference type="Proteomes" id="UP000319716">
    <property type="component" value="Unassembled WGS sequence"/>
</dbReference>
<dbReference type="NCBIfam" id="TIGR03725">
    <property type="entry name" value="T6A_YeaZ"/>
    <property type="match status" value="1"/>
</dbReference>
<accession>A0A4Y1ZJ46</accession>
<evidence type="ECO:0000313" key="3">
    <source>
        <dbReference type="Proteomes" id="UP000319716"/>
    </source>
</evidence>
<dbReference type="InterPro" id="IPR000905">
    <property type="entry name" value="Gcp-like_dom"/>
</dbReference>
<reference evidence="2 3" key="1">
    <citation type="submission" date="2017-11" db="EMBL/GenBank/DDBJ databases">
        <title>Draft Genome Sequence of Sporolactobacillus inulinus NBRC 111894 Isolated from Koso, a Japanese Sugar-Vegetable Fermented Beverage.</title>
        <authorList>
            <person name="Chiou T.Y."/>
            <person name="Oshima K."/>
            <person name="Suda W."/>
            <person name="Hattori M."/>
            <person name="Takahashi T."/>
        </authorList>
    </citation>
    <scope>NUCLEOTIDE SEQUENCE [LARGE SCALE GENOMIC DNA]</scope>
    <source>
        <strain evidence="2 3">NBRC111894</strain>
    </source>
</reference>
<dbReference type="SUPFAM" id="SSF53067">
    <property type="entry name" value="Actin-like ATPase domain"/>
    <property type="match status" value="2"/>
</dbReference>
<protein>
    <submittedName>
        <fullName evidence="2">TsaB protein, required for threonylcarbamoyladenosine (T(6)A) formation in tRNA</fullName>
    </submittedName>
</protein>
<dbReference type="Pfam" id="PF00814">
    <property type="entry name" value="TsaD"/>
    <property type="match status" value="1"/>
</dbReference>
<evidence type="ECO:0000313" key="2">
    <source>
        <dbReference type="EMBL" id="GAY78953.1"/>
    </source>
</evidence>
<organism evidence="2 3">
    <name type="scientific">Sporolactobacillus inulinus</name>
    <dbReference type="NCBI Taxonomy" id="2078"/>
    <lineage>
        <taxon>Bacteria</taxon>
        <taxon>Bacillati</taxon>
        <taxon>Bacillota</taxon>
        <taxon>Bacilli</taxon>
        <taxon>Bacillales</taxon>
        <taxon>Sporolactobacillaceae</taxon>
        <taxon>Sporolactobacillus</taxon>
    </lineage>
</organism>
<dbReference type="GO" id="GO:0002949">
    <property type="term" value="P:tRNA threonylcarbamoyladenosine modification"/>
    <property type="evidence" value="ECO:0007669"/>
    <property type="project" value="InterPro"/>
</dbReference>
<evidence type="ECO:0000259" key="1">
    <source>
        <dbReference type="Pfam" id="PF00814"/>
    </source>
</evidence>
<dbReference type="GO" id="GO:0005829">
    <property type="term" value="C:cytosol"/>
    <property type="evidence" value="ECO:0007669"/>
    <property type="project" value="TreeGrafter"/>
</dbReference>
<dbReference type="PANTHER" id="PTHR11735:SF11">
    <property type="entry name" value="TRNA THREONYLCARBAMOYLADENOSINE BIOSYNTHESIS PROTEIN TSAB"/>
    <property type="match status" value="1"/>
</dbReference>
<comment type="caution">
    <text evidence="2">The sequence shown here is derived from an EMBL/GenBank/DDBJ whole genome shotgun (WGS) entry which is preliminary data.</text>
</comment>
<name>A0A4Y1ZJ46_9BACL</name>
<gene>
    <name evidence="2" type="ORF">NBRC111894_4507</name>
</gene>